<comment type="similarity">
    <text evidence="5">Belongs to the QueA family.</text>
</comment>
<dbReference type="InterPro" id="IPR042118">
    <property type="entry name" value="QueA_dom1"/>
</dbReference>
<dbReference type="EC" id="2.4.99.17" evidence="5"/>
<dbReference type="PANTHER" id="PTHR30307:SF0">
    <property type="entry name" value="S-ADENOSYLMETHIONINE:TRNA RIBOSYLTRANSFERASE-ISOMERASE"/>
    <property type="match status" value="1"/>
</dbReference>
<keyword evidence="1 5" id="KW-0963">Cytoplasm</keyword>
<protein>
    <recommendedName>
        <fullName evidence="5">S-adenosylmethionine:tRNA ribosyltransferase-isomerase</fullName>
        <ecNumber evidence="5">2.4.99.17</ecNumber>
    </recommendedName>
    <alternativeName>
        <fullName evidence="5">Queuosine biosynthesis protein QueA</fullName>
    </alternativeName>
</protein>
<proteinExistence type="inferred from homology"/>
<reference evidence="6 7" key="1">
    <citation type="submission" date="2022-11" db="EMBL/GenBank/DDBJ databases">
        <title>Host association and intracellularity evolved multiple times independently in the Rickettsiales.</title>
        <authorList>
            <person name="Castelli M."/>
            <person name="Nardi T."/>
            <person name="Gammuto L."/>
            <person name="Bellinzona G."/>
            <person name="Sabaneyeva E."/>
            <person name="Potekhin A."/>
            <person name="Serra V."/>
            <person name="Petroni G."/>
            <person name="Sassera D."/>
        </authorList>
    </citation>
    <scope>NUCLEOTIDE SEQUENCE [LARGE SCALE GENOMIC DNA]</scope>
    <source>
        <strain evidence="6 7">NDG2</strain>
    </source>
</reference>
<dbReference type="Gene3D" id="3.40.1780.10">
    <property type="entry name" value="QueA-like"/>
    <property type="match status" value="1"/>
</dbReference>
<comment type="subcellular location">
    <subcellularLocation>
        <location evidence="5">Cytoplasm</location>
    </subcellularLocation>
</comment>
<dbReference type="Pfam" id="PF02547">
    <property type="entry name" value="Queuosine_synth"/>
    <property type="match status" value="1"/>
</dbReference>
<sequence length="350" mass="39230">MKLSDFDFALPQSAIAKYPKNPRGSSKLLHLNHQSKIQDYNFQQITSLFQKGDALVLNNTKVIPAYLEGIIAKHCGDKKEVIVYLSKDLGDGKWLGFIKPGKLAKIGEEIVFQDQLLATLIDKDVNTGEVRFEFNINDAALLTTICNIGKMPIPPYFKRKPELSDKVDYQTIFAKYYGSVAAPTAGLHFNEEILQELKNKGVEITYVTLHVGTGTFLPVKTNNITEHKMHCEKFLISQGTADLINQKKKENRRIICVGTTSLRALEAAANSKGILTPQISETDIFITPGYKFKVADALITNFHMPKSTLFMLVCAFSGIDSVKNAYAYAIKHNYRFFSYGDACWLDRLDA</sequence>
<comment type="pathway">
    <text evidence="5">tRNA modification; tRNA-queuosine biosynthesis.</text>
</comment>
<keyword evidence="3 5" id="KW-0949">S-adenosyl-L-methionine</keyword>
<evidence type="ECO:0000313" key="6">
    <source>
        <dbReference type="EMBL" id="WPX97124.1"/>
    </source>
</evidence>
<dbReference type="InterPro" id="IPR003699">
    <property type="entry name" value="QueA"/>
</dbReference>
<dbReference type="InterPro" id="IPR036100">
    <property type="entry name" value="QueA_sf"/>
</dbReference>
<keyword evidence="2 5" id="KW-0808">Transferase</keyword>
<evidence type="ECO:0000313" key="7">
    <source>
        <dbReference type="Proteomes" id="UP001327219"/>
    </source>
</evidence>
<dbReference type="HAMAP" id="MF_00113">
    <property type="entry name" value="QueA"/>
    <property type="match status" value="1"/>
</dbReference>
<dbReference type="Proteomes" id="UP001327219">
    <property type="component" value="Chromosome"/>
</dbReference>
<evidence type="ECO:0000256" key="1">
    <source>
        <dbReference type="ARBA" id="ARBA00022490"/>
    </source>
</evidence>
<comment type="function">
    <text evidence="5">Transfers and isomerizes the ribose moiety from AdoMet to the 7-aminomethyl group of 7-deazaguanine (preQ1-tRNA) to give epoxyqueuosine (oQ-tRNA).</text>
</comment>
<dbReference type="InterPro" id="IPR042119">
    <property type="entry name" value="QueA_dom2"/>
</dbReference>
<name>A0ABZ0UQ25_9RICK</name>
<gene>
    <name evidence="5" type="primary">queA</name>
    <name evidence="6" type="ORF">Bandiella_01268</name>
</gene>
<dbReference type="PANTHER" id="PTHR30307">
    <property type="entry name" value="S-ADENOSYLMETHIONINE:TRNA RIBOSYLTRANSFERASE-ISOMERASE"/>
    <property type="match status" value="1"/>
</dbReference>
<evidence type="ECO:0000256" key="3">
    <source>
        <dbReference type="ARBA" id="ARBA00022691"/>
    </source>
</evidence>
<dbReference type="SUPFAM" id="SSF111337">
    <property type="entry name" value="QueA-like"/>
    <property type="match status" value="1"/>
</dbReference>
<comment type="catalytic activity">
    <reaction evidence="5">
        <text>7-aminomethyl-7-carbaguanosine(34) in tRNA + S-adenosyl-L-methionine = epoxyqueuosine(34) in tRNA + adenine + L-methionine + 2 H(+)</text>
        <dbReference type="Rhea" id="RHEA:32155"/>
        <dbReference type="Rhea" id="RHEA-COMP:10342"/>
        <dbReference type="Rhea" id="RHEA-COMP:18582"/>
        <dbReference type="ChEBI" id="CHEBI:15378"/>
        <dbReference type="ChEBI" id="CHEBI:16708"/>
        <dbReference type="ChEBI" id="CHEBI:57844"/>
        <dbReference type="ChEBI" id="CHEBI:59789"/>
        <dbReference type="ChEBI" id="CHEBI:82833"/>
        <dbReference type="ChEBI" id="CHEBI:194443"/>
        <dbReference type="EC" id="2.4.99.17"/>
    </reaction>
</comment>
<evidence type="ECO:0000256" key="2">
    <source>
        <dbReference type="ARBA" id="ARBA00022679"/>
    </source>
</evidence>
<keyword evidence="4 5" id="KW-0671">Queuosine biosynthesis</keyword>
<dbReference type="NCBIfam" id="TIGR00113">
    <property type="entry name" value="queA"/>
    <property type="match status" value="1"/>
</dbReference>
<evidence type="ECO:0000256" key="4">
    <source>
        <dbReference type="ARBA" id="ARBA00022785"/>
    </source>
</evidence>
<dbReference type="EMBL" id="CP110820">
    <property type="protein sequence ID" value="WPX97124.1"/>
    <property type="molecule type" value="Genomic_DNA"/>
</dbReference>
<keyword evidence="7" id="KW-1185">Reference proteome</keyword>
<comment type="subunit">
    <text evidence="5">Monomer.</text>
</comment>
<dbReference type="NCBIfam" id="NF001140">
    <property type="entry name" value="PRK00147.1"/>
    <property type="match status" value="1"/>
</dbReference>
<dbReference type="Gene3D" id="2.40.10.240">
    <property type="entry name" value="QueA-like"/>
    <property type="match status" value="1"/>
</dbReference>
<evidence type="ECO:0000256" key="5">
    <source>
        <dbReference type="HAMAP-Rule" id="MF_00113"/>
    </source>
</evidence>
<accession>A0ABZ0UQ25</accession>
<dbReference type="RefSeq" id="WP_323732742.1">
    <property type="nucleotide sequence ID" value="NZ_CP110820.1"/>
</dbReference>
<organism evidence="6 7">
    <name type="scientific">Candidatus Bandiella euplotis</name>
    <dbReference type="NCBI Taxonomy" id="1664265"/>
    <lineage>
        <taxon>Bacteria</taxon>
        <taxon>Pseudomonadati</taxon>
        <taxon>Pseudomonadota</taxon>
        <taxon>Alphaproteobacteria</taxon>
        <taxon>Rickettsiales</taxon>
        <taxon>Candidatus Midichloriaceae</taxon>
        <taxon>Candidatus Bandiella</taxon>
    </lineage>
</organism>